<dbReference type="Pfam" id="PF01522">
    <property type="entry name" value="Polysacc_deac_1"/>
    <property type="match status" value="1"/>
</dbReference>
<dbReference type="Gene3D" id="3.20.20.370">
    <property type="entry name" value="Glycoside hydrolase/deacetylase"/>
    <property type="match status" value="1"/>
</dbReference>
<keyword evidence="9" id="KW-0479">Metal-binding</keyword>
<evidence type="ECO:0000256" key="7">
    <source>
        <dbReference type="ARBA" id="ARBA00022525"/>
    </source>
</evidence>
<comment type="subcellular location">
    <subcellularLocation>
        <location evidence="3">Cell membrane</location>
        <topology evidence="3">Lipid-anchor</topology>
        <topology evidence="3">GPI-anchor</topology>
    </subcellularLocation>
    <subcellularLocation>
        <location evidence="2">Secreted</location>
        <location evidence="2">Cell wall</location>
    </subcellularLocation>
</comment>
<dbReference type="Proteomes" id="UP000027361">
    <property type="component" value="Unassembled WGS sequence"/>
</dbReference>
<keyword evidence="6" id="KW-0134">Cell wall</keyword>
<evidence type="ECO:0000256" key="2">
    <source>
        <dbReference type="ARBA" id="ARBA00004191"/>
    </source>
</evidence>
<dbReference type="InterPro" id="IPR011330">
    <property type="entry name" value="Glyco_hydro/deAcase_b/a-brl"/>
</dbReference>
<keyword evidence="15" id="KW-0119">Carbohydrate metabolism</keyword>
<reference evidence="25 26" key="1">
    <citation type="submission" date="2014-05" db="EMBL/GenBank/DDBJ databases">
        <title>Draft genome sequence of a rare smut relative, Tilletiaria anomala UBC 951.</title>
        <authorList>
            <consortium name="DOE Joint Genome Institute"/>
            <person name="Toome M."/>
            <person name="Kuo A."/>
            <person name="Henrissat B."/>
            <person name="Lipzen A."/>
            <person name="Tritt A."/>
            <person name="Yoshinaga Y."/>
            <person name="Zane M."/>
            <person name="Barry K."/>
            <person name="Grigoriev I.V."/>
            <person name="Spatafora J.W."/>
            <person name="Aimea M.C."/>
        </authorList>
    </citation>
    <scope>NUCLEOTIDE SEQUENCE [LARGE SCALE GENOMIC DNA]</scope>
    <source>
        <strain evidence="25 26">UBC 951</strain>
    </source>
</reference>
<evidence type="ECO:0000256" key="9">
    <source>
        <dbReference type="ARBA" id="ARBA00022723"/>
    </source>
</evidence>
<evidence type="ECO:0000259" key="24">
    <source>
        <dbReference type="PROSITE" id="PS51677"/>
    </source>
</evidence>
<dbReference type="InterPro" id="IPR002509">
    <property type="entry name" value="NODB_dom"/>
</dbReference>
<proteinExistence type="inferred from homology"/>
<keyword evidence="10 23" id="KW-0732">Signal</keyword>
<keyword evidence="5" id="KW-1003">Cell membrane</keyword>
<dbReference type="PANTHER" id="PTHR10587:SF98">
    <property type="entry name" value="CHITIN DEACETYLASE"/>
    <property type="match status" value="1"/>
</dbReference>
<keyword evidence="13" id="KW-0472">Membrane</keyword>
<name>A0A066WRV7_TILAU</name>
<dbReference type="GO" id="GO:0004099">
    <property type="term" value="F:chitin deacetylase activity"/>
    <property type="evidence" value="ECO:0007669"/>
    <property type="project" value="UniProtKB-EC"/>
</dbReference>
<keyword evidence="17" id="KW-0449">Lipoprotein</keyword>
<gene>
    <name evidence="25" type="ORF">K437DRAFT_69753</name>
</gene>
<dbReference type="STRING" id="1037660.A0A066WRV7"/>
<accession>A0A066WRV7</accession>
<evidence type="ECO:0000256" key="3">
    <source>
        <dbReference type="ARBA" id="ARBA00004609"/>
    </source>
</evidence>
<evidence type="ECO:0000256" key="13">
    <source>
        <dbReference type="ARBA" id="ARBA00023136"/>
    </source>
</evidence>
<dbReference type="OrthoDB" id="407355at2759"/>
<evidence type="ECO:0000256" key="16">
    <source>
        <dbReference type="ARBA" id="ARBA00023285"/>
    </source>
</evidence>
<keyword evidence="11" id="KW-0378">Hydrolase</keyword>
<comment type="cofactor">
    <cofactor evidence="1">
        <name>Co(2+)</name>
        <dbReference type="ChEBI" id="CHEBI:48828"/>
    </cofactor>
</comment>
<dbReference type="AlphaFoldDB" id="A0A066WRV7"/>
<dbReference type="GO" id="GO:0098552">
    <property type="term" value="C:side of membrane"/>
    <property type="evidence" value="ECO:0007669"/>
    <property type="project" value="UniProtKB-KW"/>
</dbReference>
<evidence type="ECO:0000256" key="12">
    <source>
        <dbReference type="ARBA" id="ARBA00023024"/>
    </source>
</evidence>
<evidence type="ECO:0000256" key="21">
    <source>
        <dbReference type="ARBA" id="ARBA00048494"/>
    </source>
</evidence>
<evidence type="ECO:0000256" key="15">
    <source>
        <dbReference type="ARBA" id="ARBA00023277"/>
    </source>
</evidence>
<dbReference type="EC" id="3.5.1.41" evidence="20"/>
<feature type="region of interest" description="Disordered" evidence="22">
    <location>
        <begin position="416"/>
        <end position="435"/>
    </location>
</feature>
<evidence type="ECO:0000256" key="8">
    <source>
        <dbReference type="ARBA" id="ARBA00022622"/>
    </source>
</evidence>
<dbReference type="RefSeq" id="XP_013246219.1">
    <property type="nucleotide sequence ID" value="XM_013390765.1"/>
</dbReference>
<dbReference type="InterPro" id="IPR050248">
    <property type="entry name" value="Polysacc_deacetylase_ArnD"/>
</dbReference>
<evidence type="ECO:0000256" key="20">
    <source>
        <dbReference type="ARBA" id="ARBA00024056"/>
    </source>
</evidence>
<evidence type="ECO:0000313" key="26">
    <source>
        <dbReference type="Proteomes" id="UP000027361"/>
    </source>
</evidence>
<evidence type="ECO:0000256" key="10">
    <source>
        <dbReference type="ARBA" id="ARBA00022729"/>
    </source>
</evidence>
<comment type="similarity">
    <text evidence="4">Belongs to the polysaccharide deacetylase family.</text>
</comment>
<evidence type="ECO:0000256" key="18">
    <source>
        <dbReference type="ARBA" id="ARBA00023316"/>
    </source>
</evidence>
<feature type="compositionally biased region" description="Low complexity" evidence="22">
    <location>
        <begin position="418"/>
        <end position="435"/>
    </location>
</feature>
<dbReference type="PROSITE" id="PS51677">
    <property type="entry name" value="NODB"/>
    <property type="match status" value="1"/>
</dbReference>
<sequence>MQLNSFTLLLVALVPAGQALAGHMGKGIPGHHIQKHHHDLATPSLLKRAPAAAATNDASFANINSTTAQCKPYYIESVSAFSKEFPPVWEIADILPNDTEAQQIWQRIQASGKIPDIAPRGLPTGSMQGNGSRYDAVADPDCWWTATKCTTPKHPGIPNDIVTCPEPHIWGISFDDGPNCTHNAFYDFLKENNQKATMFYIGSNVMDWPLQAQRGLTDGHQLSAHTWSHRYLTALTSSQIFAELYYTVKVIKYVVGVTVTSYRPPYGDIDDRVRAIANALGLDTIIWTDDTNDWQIAPQGPSPTAVIDHNYGSIIAKATSTPLDQAGILVLTHEINGETMDEWMKEYPLVKNAFKHVVPIDTCRNKTQIYQEQQYVYPNFSQYIQGNTMPQGLPKANAIKAKAAQYTITASQPSRPLTSTAAASSKGTGSQAGSKSAATASFSSSTLVLVAVAAAVIVGSSVTLAL</sequence>
<keyword evidence="12" id="KW-0146">Chitin degradation</keyword>
<evidence type="ECO:0000256" key="19">
    <source>
        <dbReference type="ARBA" id="ARBA00023326"/>
    </source>
</evidence>
<organism evidence="25 26">
    <name type="scientific">Tilletiaria anomala (strain ATCC 24038 / CBS 436.72 / UBC 951)</name>
    <dbReference type="NCBI Taxonomy" id="1037660"/>
    <lineage>
        <taxon>Eukaryota</taxon>
        <taxon>Fungi</taxon>
        <taxon>Dikarya</taxon>
        <taxon>Basidiomycota</taxon>
        <taxon>Ustilaginomycotina</taxon>
        <taxon>Exobasidiomycetes</taxon>
        <taxon>Georgefischeriales</taxon>
        <taxon>Tilletiariaceae</taxon>
        <taxon>Tilletiaria</taxon>
    </lineage>
</organism>
<keyword evidence="14" id="KW-0325">Glycoprotein</keyword>
<comment type="catalytic activity">
    <reaction evidence="21">
        <text>[(1-&gt;4)-N-acetyl-beta-D-glucosaminyl](n) + n H2O = chitosan + n acetate</text>
        <dbReference type="Rhea" id="RHEA:10464"/>
        <dbReference type="Rhea" id="RHEA-COMP:9593"/>
        <dbReference type="Rhea" id="RHEA-COMP:9597"/>
        <dbReference type="ChEBI" id="CHEBI:15377"/>
        <dbReference type="ChEBI" id="CHEBI:17029"/>
        <dbReference type="ChEBI" id="CHEBI:30089"/>
        <dbReference type="ChEBI" id="CHEBI:57704"/>
        <dbReference type="EC" id="3.5.1.41"/>
    </reaction>
    <physiologicalReaction direction="left-to-right" evidence="21">
        <dbReference type="Rhea" id="RHEA:10465"/>
    </physiologicalReaction>
</comment>
<feature type="chain" id="PRO_5001633186" description="chitin deacetylase" evidence="23">
    <location>
        <begin position="22"/>
        <end position="466"/>
    </location>
</feature>
<dbReference type="SUPFAM" id="SSF88713">
    <property type="entry name" value="Glycoside hydrolase/deacetylase"/>
    <property type="match status" value="1"/>
</dbReference>
<feature type="domain" description="NodB homology" evidence="24">
    <location>
        <begin position="168"/>
        <end position="363"/>
    </location>
</feature>
<evidence type="ECO:0000256" key="17">
    <source>
        <dbReference type="ARBA" id="ARBA00023288"/>
    </source>
</evidence>
<dbReference type="GO" id="GO:0005886">
    <property type="term" value="C:plasma membrane"/>
    <property type="evidence" value="ECO:0007669"/>
    <property type="project" value="UniProtKB-SubCell"/>
</dbReference>
<dbReference type="InParanoid" id="A0A066WRV7"/>
<evidence type="ECO:0000313" key="25">
    <source>
        <dbReference type="EMBL" id="KDN53380.1"/>
    </source>
</evidence>
<keyword evidence="18" id="KW-0961">Cell wall biogenesis/degradation</keyword>
<dbReference type="GeneID" id="25267729"/>
<dbReference type="GO" id="GO:0006032">
    <property type="term" value="P:chitin catabolic process"/>
    <property type="evidence" value="ECO:0007669"/>
    <property type="project" value="UniProtKB-KW"/>
</dbReference>
<dbReference type="FunFam" id="3.20.20.370:FF:000004">
    <property type="entry name" value="Related to Chitin deacetylase"/>
    <property type="match status" value="1"/>
</dbReference>
<comment type="caution">
    <text evidence="25">The sequence shown here is derived from an EMBL/GenBank/DDBJ whole genome shotgun (WGS) entry which is preliminary data.</text>
</comment>
<dbReference type="OMA" id="WEVATTN"/>
<dbReference type="GO" id="GO:0046872">
    <property type="term" value="F:metal ion binding"/>
    <property type="evidence" value="ECO:0007669"/>
    <property type="project" value="UniProtKB-KW"/>
</dbReference>
<dbReference type="EMBL" id="JMSN01000002">
    <property type="protein sequence ID" value="KDN53380.1"/>
    <property type="molecule type" value="Genomic_DNA"/>
</dbReference>
<evidence type="ECO:0000256" key="23">
    <source>
        <dbReference type="SAM" id="SignalP"/>
    </source>
</evidence>
<protein>
    <recommendedName>
        <fullName evidence="20">chitin deacetylase</fullName>
        <ecNumber evidence="20">3.5.1.41</ecNumber>
    </recommendedName>
</protein>
<evidence type="ECO:0000256" key="4">
    <source>
        <dbReference type="ARBA" id="ARBA00010973"/>
    </source>
</evidence>
<evidence type="ECO:0000256" key="14">
    <source>
        <dbReference type="ARBA" id="ARBA00023180"/>
    </source>
</evidence>
<dbReference type="GO" id="GO:0071555">
    <property type="term" value="P:cell wall organization"/>
    <property type="evidence" value="ECO:0007669"/>
    <property type="project" value="UniProtKB-KW"/>
</dbReference>
<evidence type="ECO:0000256" key="5">
    <source>
        <dbReference type="ARBA" id="ARBA00022475"/>
    </source>
</evidence>
<keyword evidence="19" id="KW-0624">Polysaccharide degradation</keyword>
<evidence type="ECO:0000256" key="1">
    <source>
        <dbReference type="ARBA" id="ARBA00001941"/>
    </source>
</evidence>
<evidence type="ECO:0000256" key="11">
    <source>
        <dbReference type="ARBA" id="ARBA00022801"/>
    </source>
</evidence>
<evidence type="ECO:0000256" key="22">
    <source>
        <dbReference type="SAM" id="MobiDB-lite"/>
    </source>
</evidence>
<keyword evidence="26" id="KW-1185">Reference proteome</keyword>
<dbReference type="HOGENOM" id="CLU_035539_1_0_1"/>
<dbReference type="GO" id="GO:0009272">
    <property type="term" value="P:fungal-type cell wall biogenesis"/>
    <property type="evidence" value="ECO:0007669"/>
    <property type="project" value="UniProtKB-ARBA"/>
</dbReference>
<keyword evidence="16" id="KW-0170">Cobalt</keyword>
<evidence type="ECO:0000256" key="6">
    <source>
        <dbReference type="ARBA" id="ARBA00022512"/>
    </source>
</evidence>
<dbReference type="PANTHER" id="PTHR10587">
    <property type="entry name" value="GLYCOSYL TRANSFERASE-RELATED"/>
    <property type="match status" value="1"/>
</dbReference>
<dbReference type="GO" id="GO:0000272">
    <property type="term" value="P:polysaccharide catabolic process"/>
    <property type="evidence" value="ECO:0007669"/>
    <property type="project" value="UniProtKB-KW"/>
</dbReference>
<feature type="signal peptide" evidence="23">
    <location>
        <begin position="1"/>
        <end position="21"/>
    </location>
</feature>
<keyword evidence="8" id="KW-0336">GPI-anchor</keyword>
<keyword evidence="7" id="KW-0964">Secreted</keyword>